<dbReference type="EMBL" id="KU356480">
    <property type="protein sequence ID" value="ANS55735.1"/>
    <property type="molecule type" value="Genomic_DNA"/>
</dbReference>
<proteinExistence type="predicted"/>
<evidence type="ECO:0000313" key="1">
    <source>
        <dbReference type="EMBL" id="ANS55735.1"/>
    </source>
</evidence>
<organism evidence="1">
    <name type="scientific">Vibrio parahaemolyticus</name>
    <dbReference type="NCBI Taxonomy" id="670"/>
    <lineage>
        <taxon>Bacteria</taxon>
        <taxon>Pseudomonadati</taxon>
        <taxon>Pseudomonadota</taxon>
        <taxon>Gammaproteobacteria</taxon>
        <taxon>Vibrionales</taxon>
        <taxon>Vibrionaceae</taxon>
        <taxon>Vibrio</taxon>
    </lineage>
</organism>
<reference evidence="1" key="1">
    <citation type="journal article" date="2016" name="Antimicrob. Agents Chemother.">
        <title>Genetic Characterization of a blaVEB-2-carrying plasmid in Vibrio parahaemolyticus.</title>
        <authorList>
            <person name="Li R."/>
            <person name="Ye L."/>
            <person name="Zheng Z."/>
            <person name="Chan E.W."/>
            <person name="Chen S."/>
        </authorList>
    </citation>
    <scope>NUCLEOTIDE SEQUENCE</scope>
    <source>
        <strain evidence="1">VPS92</strain>
        <plasmid evidence="1">pVPS92-VEB</plasmid>
    </source>
</reference>
<accession>A0A1B1LRP8</accession>
<dbReference type="RefSeq" id="WP_017190403.1">
    <property type="nucleotide sequence ID" value="NZ_JAESOU010000019.1"/>
</dbReference>
<sequence>MVNNEALTVALATKDGKTFELETKRGSQGHIIELTEVTAGGQLKKSFHPSTPKPIPSNIIFEMFKSVVNNYIKEGSIIIDSTMPFKFENNGDKTNYPLVTGLDEVKEHELKDKFSSDNYAVQVVPAYGVDALVSFDSDAQYAISVMSPAGIPICVNQRNMAVLCKINQYLRGRKLIVDVQLAADGSVYIKDIYYDGCDRTTCSLEERIKLLNETFNRAIPYTYVVNPLYSTEEKHIAYKSCEITGKEIVLVHKEAVRDSNQLTRVKHKMDLKNETTLQVMTVCNVSNTVTLCAYVDGIPIELGRANNPLDMVVEELDTVRVKFSSAATGEIKNIEIISKLDSDEPTPLDPVLARKMGFNLHPRSVRESAMFSSDEIGFLDKLEQSTD</sequence>
<dbReference type="AlphaFoldDB" id="A0A1B1LRP8"/>
<name>A0A1B1LRP8_VIBPH</name>
<protein>
    <submittedName>
        <fullName evidence="1">Uncharacterized protein</fullName>
    </submittedName>
</protein>
<keyword evidence="1" id="KW-0614">Plasmid</keyword>
<geneLocation type="plasmid" evidence="1">
    <name>pVPS92-VEB</name>
</geneLocation>